<comment type="catalytic activity">
    <reaction evidence="5">
        <text>uridine(32) in tRNA = pseudouridine(32) in tRNA</text>
        <dbReference type="Rhea" id="RHEA:42544"/>
        <dbReference type="Rhea" id="RHEA-COMP:10107"/>
        <dbReference type="Rhea" id="RHEA-COMP:10108"/>
        <dbReference type="ChEBI" id="CHEBI:65314"/>
        <dbReference type="ChEBI" id="CHEBI:65315"/>
        <dbReference type="EC" id="5.4.99.28"/>
    </reaction>
</comment>
<comment type="catalytic activity">
    <reaction evidence="6">
        <text>uridine(746) in 23S rRNA = pseudouridine(746) in 23S rRNA</text>
        <dbReference type="Rhea" id="RHEA:42548"/>
        <dbReference type="Rhea" id="RHEA-COMP:10109"/>
        <dbReference type="Rhea" id="RHEA-COMP:10110"/>
        <dbReference type="ChEBI" id="CHEBI:65314"/>
        <dbReference type="ChEBI" id="CHEBI:65315"/>
        <dbReference type="EC" id="5.4.99.29"/>
    </reaction>
</comment>
<dbReference type="PROSITE" id="PS01129">
    <property type="entry name" value="PSI_RLU"/>
    <property type="match status" value="1"/>
</dbReference>
<dbReference type="SUPFAM" id="SSF55120">
    <property type="entry name" value="Pseudouridine synthase"/>
    <property type="match status" value="1"/>
</dbReference>
<dbReference type="EMBL" id="JAANHS010000004">
    <property type="protein sequence ID" value="NHB76486.1"/>
    <property type="molecule type" value="Genomic_DNA"/>
</dbReference>
<sequence>MPACCPKATRLHKPSLIPDFAYDPPTGPLSILHEDDAIIVLYKPAGLLTVPGKLANRQDCLISRLQAARWDALTVHRLDCDTSGVIIFARTKQAQGFLGQEFEQRRAEKTYIARLKGRLETDNGTVDLPIGSDWDYRPRQKVDPEHGRPAVTDWQVLDRAGDETRVRLTPHTGRSHQLRVHMLALGHPILGDQIYAPETRADHGRLMLHAESLSLHHPTTGKRVSFFAPAPF</sequence>
<evidence type="ECO:0000256" key="11">
    <source>
        <dbReference type="ARBA" id="ARBA00041266"/>
    </source>
</evidence>
<dbReference type="InterPro" id="IPR050188">
    <property type="entry name" value="RluA_PseudoU_synthase"/>
</dbReference>
<keyword evidence="18" id="KW-1185">Reference proteome</keyword>
<accession>A0ABX0G6W2</accession>
<organism evidence="17 18">
    <name type="scientific">Rhodobacter calidifons</name>
    <dbReference type="NCBI Taxonomy" id="2715277"/>
    <lineage>
        <taxon>Bacteria</taxon>
        <taxon>Pseudomonadati</taxon>
        <taxon>Pseudomonadota</taxon>
        <taxon>Alphaproteobacteria</taxon>
        <taxon>Rhodobacterales</taxon>
        <taxon>Rhodobacter group</taxon>
        <taxon>Rhodobacter</taxon>
    </lineage>
</organism>
<dbReference type="InterPro" id="IPR020103">
    <property type="entry name" value="PsdUridine_synth_cat_dom_sf"/>
</dbReference>
<comment type="caution">
    <text evidence="17">The sequence shown here is derived from an EMBL/GenBank/DDBJ whole genome shotgun (WGS) entry which is preliminary data.</text>
</comment>
<dbReference type="EC" id="5.4.99.29" evidence="9"/>
<dbReference type="InterPro" id="IPR006224">
    <property type="entry name" value="PsdUridine_synth_RluA-like_CS"/>
</dbReference>
<evidence type="ECO:0000256" key="12">
    <source>
        <dbReference type="ARBA" id="ARBA00042372"/>
    </source>
</evidence>
<evidence type="ECO:0000256" key="9">
    <source>
        <dbReference type="ARBA" id="ARBA00038945"/>
    </source>
</evidence>
<evidence type="ECO:0000256" key="10">
    <source>
        <dbReference type="ARBA" id="ARBA00039988"/>
    </source>
</evidence>
<evidence type="ECO:0000259" key="16">
    <source>
        <dbReference type="Pfam" id="PF00849"/>
    </source>
</evidence>
<evidence type="ECO:0000256" key="1">
    <source>
        <dbReference type="ARBA" id="ARBA00010876"/>
    </source>
</evidence>
<evidence type="ECO:0000256" key="4">
    <source>
        <dbReference type="ARBA" id="ARBA00023235"/>
    </source>
</evidence>
<comment type="similarity">
    <text evidence="1">Belongs to the pseudouridine synthase RluA family.</text>
</comment>
<evidence type="ECO:0000256" key="15">
    <source>
        <dbReference type="ARBA" id="ARBA00043143"/>
    </source>
</evidence>
<evidence type="ECO:0000313" key="17">
    <source>
        <dbReference type="EMBL" id="NHB76486.1"/>
    </source>
</evidence>
<dbReference type="Proteomes" id="UP001515660">
    <property type="component" value="Unassembled WGS sequence"/>
</dbReference>
<protein>
    <recommendedName>
        <fullName evidence="10">Dual-specificity RNA pseudouridine synthase RluA</fullName>
        <ecNumber evidence="8">5.4.99.28</ecNumber>
        <ecNumber evidence="9">5.4.99.29</ecNumber>
    </recommendedName>
    <alternativeName>
        <fullName evidence="11">23S rRNA pseudouridine(746) synthase</fullName>
    </alternativeName>
    <alternativeName>
        <fullName evidence="14">Ribosomal large subunit pseudouridine synthase A</fullName>
    </alternativeName>
    <alternativeName>
        <fullName evidence="13">rRNA pseudouridylate synthase A</fullName>
    </alternativeName>
    <alternativeName>
        <fullName evidence="15">rRNA-uridine isomerase A</fullName>
    </alternativeName>
    <alternativeName>
        <fullName evidence="12">tRNA pseudouridine(32) synthase</fullName>
    </alternativeName>
</protein>
<name>A0ABX0G6W2_9RHOB</name>
<evidence type="ECO:0000256" key="5">
    <source>
        <dbReference type="ARBA" id="ARBA00036184"/>
    </source>
</evidence>
<dbReference type="EC" id="5.4.99.28" evidence="8"/>
<proteinExistence type="inferred from homology"/>
<evidence type="ECO:0000256" key="8">
    <source>
        <dbReference type="ARBA" id="ARBA00038944"/>
    </source>
</evidence>
<evidence type="ECO:0000256" key="13">
    <source>
        <dbReference type="ARBA" id="ARBA00042844"/>
    </source>
</evidence>
<comment type="function">
    <text evidence="7">Dual specificity enzyme that catalyzes the synthesis of pseudouridine from uracil-746 in 23S ribosomal RNA and from uracil-32 in the anticodon stem and loop of transfer RNAs.</text>
</comment>
<keyword evidence="2" id="KW-0698">rRNA processing</keyword>
<dbReference type="InterPro" id="IPR006145">
    <property type="entry name" value="PsdUridine_synth_RsuA/RluA"/>
</dbReference>
<evidence type="ECO:0000256" key="6">
    <source>
        <dbReference type="ARBA" id="ARBA00036916"/>
    </source>
</evidence>
<evidence type="ECO:0000256" key="7">
    <source>
        <dbReference type="ARBA" id="ARBA00037305"/>
    </source>
</evidence>
<keyword evidence="4" id="KW-0413">Isomerase</keyword>
<dbReference type="PANTHER" id="PTHR21600:SF91">
    <property type="entry name" value="DUAL-SPECIFICITY RNA PSEUDOURIDINE SYNTHASE RLUA"/>
    <property type="match status" value="1"/>
</dbReference>
<evidence type="ECO:0000256" key="14">
    <source>
        <dbReference type="ARBA" id="ARBA00042883"/>
    </source>
</evidence>
<dbReference type="PANTHER" id="PTHR21600">
    <property type="entry name" value="MITOCHONDRIAL RNA PSEUDOURIDINE SYNTHASE"/>
    <property type="match status" value="1"/>
</dbReference>
<evidence type="ECO:0000313" key="18">
    <source>
        <dbReference type="Proteomes" id="UP001515660"/>
    </source>
</evidence>
<feature type="domain" description="Pseudouridine synthase RsuA/RluA-like" evidence="16">
    <location>
        <begin position="38"/>
        <end position="183"/>
    </location>
</feature>
<evidence type="ECO:0000256" key="2">
    <source>
        <dbReference type="ARBA" id="ARBA00022552"/>
    </source>
</evidence>
<reference evidence="17 18" key="1">
    <citation type="journal article" date="2022" name="Microorganisms">
        <title>Genome Sequence and Characterization of a Xanthorhodopsin-Containing, Aerobic Anoxygenic Phototrophic Rhodobacter Species, Isolated from Mesophilic Conditions at Yellowstone National Park.</title>
        <authorList>
            <person name="Kyndt J.A."/>
            <person name="Robertson S."/>
            <person name="Shoffstall I.B."/>
            <person name="Ramaley R.F."/>
            <person name="Meyer T.E."/>
        </authorList>
    </citation>
    <scope>NUCLEOTIDE SEQUENCE [LARGE SCALE GENOMIC DNA]</scope>
    <source>
        <strain evidence="17 18">M37P</strain>
    </source>
</reference>
<evidence type="ECO:0000256" key="3">
    <source>
        <dbReference type="ARBA" id="ARBA00022694"/>
    </source>
</evidence>
<dbReference type="CDD" id="cd02869">
    <property type="entry name" value="PseudoU_synth_RluA_like"/>
    <property type="match status" value="1"/>
</dbReference>
<gene>
    <name evidence="17" type="ORF">G8O29_06995</name>
</gene>
<dbReference type="Pfam" id="PF00849">
    <property type="entry name" value="PseudoU_synth_2"/>
    <property type="match status" value="1"/>
</dbReference>
<keyword evidence="3" id="KW-0819">tRNA processing</keyword>
<dbReference type="Gene3D" id="3.30.2350.10">
    <property type="entry name" value="Pseudouridine synthase"/>
    <property type="match status" value="1"/>
</dbReference>